<keyword evidence="3 8" id="KW-0808">Transferase</keyword>
<dbReference type="UniPathway" id="UPA00378"/>
<dbReference type="GO" id="GO:0004378">
    <property type="term" value="F:GDP-Man:Man(1)GlcNAc(2)-PP-Dol alpha-1,3-mannosyltransferase activity"/>
    <property type="evidence" value="ECO:0007669"/>
    <property type="project" value="UniProtKB-UniRule"/>
</dbReference>
<evidence type="ECO:0000256" key="8">
    <source>
        <dbReference type="RuleBase" id="RU367136"/>
    </source>
</evidence>
<proteinExistence type="inferred from homology"/>
<evidence type="ECO:0000256" key="7">
    <source>
        <dbReference type="ARBA" id="ARBA00023136"/>
    </source>
</evidence>
<dbReference type="Pfam" id="PF13439">
    <property type="entry name" value="Glyco_transf_4"/>
    <property type="match status" value="1"/>
</dbReference>
<evidence type="ECO:0000256" key="2">
    <source>
        <dbReference type="ARBA" id="ARBA00004922"/>
    </source>
</evidence>
<sequence>MTPKTLVFFHPDLGIGGAERLIVDAAVGLQDQGHRVVIFTSRCDADHCFEECRDGTLDVRVRANKPLPTSILSRLSILCAIARQMQLVLHVTATGELASLNPQAFIVDQLSAALPLLRSLHGRTPILFYCHFPDLLLARGRSSLIKRIYRLPFDKLEEWTTASAHVVAVNSCFTRDVVSATWPTLSSIIGLNVVYPCVDTHPPPQQKNGYEPSPPRPPHPQHQSLRA</sequence>
<dbReference type="OrthoDB" id="448893at2759"/>
<feature type="domain" description="Glycosyltransferase subfamily 4-like N-terminal" evidence="10">
    <location>
        <begin position="15"/>
        <end position="200"/>
    </location>
</feature>
<evidence type="ECO:0000256" key="5">
    <source>
        <dbReference type="ARBA" id="ARBA00022824"/>
    </source>
</evidence>
<dbReference type="AlphaFoldDB" id="A0A8H4Q983"/>
<gene>
    <name evidence="11" type="ORF">GQ602_003773</name>
</gene>
<name>A0A8H4Q983_9HYPO</name>
<dbReference type="PANTHER" id="PTHR45918">
    <property type="entry name" value="ALPHA-1,3/1,6-MANNOSYLTRANSFERASE ALG2"/>
    <property type="match status" value="1"/>
</dbReference>
<comment type="catalytic activity">
    <reaction evidence="8">
        <text>a beta-D-Man-(1-&gt;4)-beta-D-GlcNAc-(1-&gt;4)-alpha-D-GlcNAc-diphospho-di-trans,poly-cis-dolichol + GDP-alpha-D-mannose = an alpha-D-Man-(1-&gt;3)-beta-D-Man-(1-&gt;4)-beta-D-GlcNAc-(1-&gt;4)-alpha-D-GlcNAc-diphospho-di-trans,poly-cis-dolichol + GDP + H(+)</text>
        <dbReference type="Rhea" id="RHEA:29515"/>
        <dbReference type="Rhea" id="RHEA-COMP:19511"/>
        <dbReference type="Rhea" id="RHEA-COMP:19513"/>
        <dbReference type="ChEBI" id="CHEBI:15378"/>
        <dbReference type="ChEBI" id="CHEBI:57527"/>
        <dbReference type="ChEBI" id="CHEBI:58189"/>
        <dbReference type="ChEBI" id="CHEBI:58472"/>
        <dbReference type="ChEBI" id="CHEBI:132510"/>
        <dbReference type="EC" id="2.4.1.132"/>
    </reaction>
    <physiologicalReaction direction="left-to-right" evidence="8">
        <dbReference type="Rhea" id="RHEA:29516"/>
    </physiologicalReaction>
</comment>
<dbReference type="PANTHER" id="PTHR45918:SF1">
    <property type="entry name" value="ALPHA-1,3_1,6-MANNOSYLTRANSFERASE ALG2"/>
    <property type="match status" value="1"/>
</dbReference>
<dbReference type="Gene3D" id="3.40.50.2000">
    <property type="entry name" value="Glycogen Phosphorylase B"/>
    <property type="match status" value="1"/>
</dbReference>
<keyword evidence="12" id="KW-1185">Reference proteome</keyword>
<feature type="region of interest" description="Disordered" evidence="9">
    <location>
        <begin position="202"/>
        <end position="227"/>
    </location>
</feature>
<dbReference type="EC" id="2.4.1.132" evidence="8"/>
<dbReference type="InterPro" id="IPR027054">
    <property type="entry name" value="ALG2"/>
</dbReference>
<keyword evidence="8 11" id="KW-0328">Glycosyltransferase</keyword>
<comment type="subcellular location">
    <subcellularLocation>
        <location evidence="1 8">Endoplasmic reticulum membrane</location>
    </subcellularLocation>
</comment>
<dbReference type="SUPFAM" id="SSF53756">
    <property type="entry name" value="UDP-Glycosyltransferase/glycogen phosphorylase"/>
    <property type="match status" value="1"/>
</dbReference>
<keyword evidence="7" id="KW-0472">Membrane</keyword>
<evidence type="ECO:0000256" key="1">
    <source>
        <dbReference type="ARBA" id="ARBA00004586"/>
    </source>
</evidence>
<dbReference type="InterPro" id="IPR028098">
    <property type="entry name" value="Glyco_trans_4-like_N"/>
</dbReference>
<dbReference type="Proteomes" id="UP000562929">
    <property type="component" value="Unassembled WGS sequence"/>
</dbReference>
<accession>A0A8H4Q983</accession>
<evidence type="ECO:0000313" key="11">
    <source>
        <dbReference type="EMBL" id="KAF4589884.1"/>
    </source>
</evidence>
<organism evidence="11 12">
    <name type="scientific">Ophiocordyceps camponoti-floridani</name>
    <dbReference type="NCBI Taxonomy" id="2030778"/>
    <lineage>
        <taxon>Eukaryota</taxon>
        <taxon>Fungi</taxon>
        <taxon>Dikarya</taxon>
        <taxon>Ascomycota</taxon>
        <taxon>Pezizomycotina</taxon>
        <taxon>Sordariomycetes</taxon>
        <taxon>Hypocreomycetidae</taxon>
        <taxon>Hypocreales</taxon>
        <taxon>Ophiocordycipitaceae</taxon>
        <taxon>Ophiocordyceps</taxon>
    </lineage>
</organism>
<evidence type="ECO:0000256" key="9">
    <source>
        <dbReference type="SAM" id="MobiDB-lite"/>
    </source>
</evidence>
<comment type="similarity">
    <text evidence="8">Belongs to the glycosyltransferase group 1 family.</text>
</comment>
<dbReference type="GO" id="GO:0102704">
    <property type="term" value="F:GDP-Man:Man(2)GlcNAc(2)-PP-Dol alpha-1,6-mannosyltransferase activity"/>
    <property type="evidence" value="ECO:0007669"/>
    <property type="project" value="UniProtKB-UniRule"/>
</dbReference>
<evidence type="ECO:0000256" key="4">
    <source>
        <dbReference type="ARBA" id="ARBA00022692"/>
    </source>
</evidence>
<comment type="function">
    <text evidence="8">Mannosylates Man(2)GlcNAc(2)-dolichol diphosphate and Man(1)GlcNAc(2)-dolichol diphosphate to form Man(3)GlcNAc(2)-dolichol diphosphate.</text>
</comment>
<keyword evidence="4" id="KW-0812">Transmembrane</keyword>
<reference evidence="11 12" key="1">
    <citation type="journal article" date="2020" name="G3 (Bethesda)">
        <title>Genetic Underpinnings of Host Manipulation by Ophiocordyceps as Revealed by Comparative Transcriptomics.</title>
        <authorList>
            <person name="Will I."/>
            <person name="Das B."/>
            <person name="Trinh T."/>
            <person name="Brachmann A."/>
            <person name="Ohm R.A."/>
            <person name="de Bekker C."/>
        </authorList>
    </citation>
    <scope>NUCLEOTIDE SEQUENCE [LARGE SCALE GENOMIC DNA]</scope>
    <source>
        <strain evidence="11 12">EC05</strain>
    </source>
</reference>
<comment type="caution">
    <text evidence="11">The sequence shown here is derived from an EMBL/GenBank/DDBJ whole genome shotgun (WGS) entry which is preliminary data.</text>
</comment>
<dbReference type="EMBL" id="JAACLJ010000003">
    <property type="protein sequence ID" value="KAF4589884.1"/>
    <property type="molecule type" value="Genomic_DNA"/>
</dbReference>
<protein>
    <recommendedName>
        <fullName evidence="8">Alpha-1,3/1,6-mannosyltransferase ALG2</fullName>
        <ecNumber evidence="8">2.4.1.132</ecNumber>
        <ecNumber evidence="8">2.4.1.257</ecNumber>
    </recommendedName>
    <alternativeName>
        <fullName evidence="8">GDP-Man:Man(1)GlcNAc(2)-PP-Dol alpha-1,3-mannosyltransferase</fullName>
    </alternativeName>
</protein>
<keyword evidence="6" id="KW-1133">Transmembrane helix</keyword>
<comment type="pathway">
    <text evidence="2 8">Protein modification; protein glycosylation.</text>
</comment>
<evidence type="ECO:0000256" key="6">
    <source>
        <dbReference type="ARBA" id="ARBA00022989"/>
    </source>
</evidence>
<dbReference type="GO" id="GO:0005789">
    <property type="term" value="C:endoplasmic reticulum membrane"/>
    <property type="evidence" value="ECO:0007669"/>
    <property type="project" value="UniProtKB-SubCell"/>
</dbReference>
<dbReference type="EC" id="2.4.1.257" evidence="8"/>
<evidence type="ECO:0000259" key="10">
    <source>
        <dbReference type="Pfam" id="PF13439"/>
    </source>
</evidence>
<evidence type="ECO:0000313" key="12">
    <source>
        <dbReference type="Proteomes" id="UP000562929"/>
    </source>
</evidence>
<keyword evidence="5 8" id="KW-0256">Endoplasmic reticulum</keyword>
<evidence type="ECO:0000256" key="3">
    <source>
        <dbReference type="ARBA" id="ARBA00022679"/>
    </source>
</evidence>
<comment type="catalytic activity">
    <reaction evidence="8">
        <text>an alpha-D-Man-(1-&gt;3)-beta-D-Man-(1-&gt;4)-beta-D-GlcNAc-(1-&gt;4)-alpha-D-GlcNAc-diphospho-di-trans,poly-cis-dolichol + GDP-alpha-D-mannose = an alpha-D-Man-(1-&gt;3)-[alpha-D-Man-(1-&gt;6)]-beta-D-Man-(1-&gt;4)-beta-D-GlcNAc-(1-&gt;4)-alpha-D-GlcNAc-diphospho-di-trans,poly-cis-dolichol + GDP + H(+)</text>
        <dbReference type="Rhea" id="RHEA:29519"/>
        <dbReference type="Rhea" id="RHEA-COMP:19513"/>
        <dbReference type="Rhea" id="RHEA-COMP:19515"/>
        <dbReference type="ChEBI" id="CHEBI:15378"/>
        <dbReference type="ChEBI" id="CHEBI:57527"/>
        <dbReference type="ChEBI" id="CHEBI:58189"/>
        <dbReference type="ChEBI" id="CHEBI:132510"/>
        <dbReference type="ChEBI" id="CHEBI:132511"/>
        <dbReference type="EC" id="2.4.1.257"/>
    </reaction>
    <physiologicalReaction direction="left-to-right" evidence="8">
        <dbReference type="Rhea" id="RHEA:29520"/>
    </physiologicalReaction>
</comment>